<dbReference type="GO" id="GO:0071949">
    <property type="term" value="F:FAD binding"/>
    <property type="evidence" value="ECO:0007669"/>
    <property type="project" value="InterPro"/>
</dbReference>
<evidence type="ECO:0000256" key="3">
    <source>
        <dbReference type="ARBA" id="ARBA00023002"/>
    </source>
</evidence>
<dbReference type="Pfam" id="PF00941">
    <property type="entry name" value="FAD_binding_5"/>
    <property type="match status" value="1"/>
</dbReference>
<dbReference type="SUPFAM" id="SSF56176">
    <property type="entry name" value="FAD-binding/transporter-associated domain-like"/>
    <property type="match status" value="1"/>
</dbReference>
<evidence type="ECO:0000256" key="1">
    <source>
        <dbReference type="ARBA" id="ARBA00022630"/>
    </source>
</evidence>
<protein>
    <submittedName>
        <fullName evidence="5">Xanthine dehydrogenase, FAD-binding subunit</fullName>
    </submittedName>
</protein>
<dbReference type="InterPro" id="IPR016167">
    <property type="entry name" value="FAD-bd_PCMH_sub1"/>
</dbReference>
<dbReference type="PROSITE" id="PS51387">
    <property type="entry name" value="FAD_PCMH"/>
    <property type="match status" value="1"/>
</dbReference>
<dbReference type="Gene3D" id="3.30.43.10">
    <property type="entry name" value="Uridine Diphospho-n-acetylenolpyruvylglucosamine Reductase, domain 2"/>
    <property type="match status" value="1"/>
</dbReference>
<evidence type="ECO:0000313" key="5">
    <source>
        <dbReference type="EMBL" id="ACQ55074.1"/>
    </source>
</evidence>
<feature type="domain" description="FAD-binding PCMH-type" evidence="4">
    <location>
        <begin position="1"/>
        <end position="176"/>
    </location>
</feature>
<dbReference type="EMBL" id="CP001083">
    <property type="protein sequence ID" value="ACQ55074.1"/>
    <property type="molecule type" value="Genomic_DNA"/>
</dbReference>
<dbReference type="GO" id="GO:0004854">
    <property type="term" value="F:xanthine dehydrogenase activity"/>
    <property type="evidence" value="ECO:0007669"/>
    <property type="project" value="InterPro"/>
</dbReference>
<keyword evidence="1" id="KW-0285">Flavoprotein</keyword>
<dbReference type="SUPFAM" id="SSF55447">
    <property type="entry name" value="CO dehydrogenase flavoprotein C-terminal domain-like"/>
    <property type="match status" value="1"/>
</dbReference>
<reference evidence="5 6" key="1">
    <citation type="journal article" date="2007" name="PLoS ONE">
        <title>Analysis of the neurotoxin complex genes in Clostridium botulinum A1-A4 and B1 strains: BoNT/A3, /Ba4 and /B1 clusters are located within plasmids.</title>
        <authorList>
            <person name="Smith T.J."/>
            <person name="Hill K.K."/>
            <person name="Foley B.T."/>
            <person name="Detter J.C."/>
            <person name="Munk A.C."/>
            <person name="Bruce D.C."/>
            <person name="Doggett N.A."/>
            <person name="Smith L.A."/>
            <person name="Marks J.D."/>
            <person name="Xie G."/>
            <person name="Brettin T.S."/>
        </authorList>
    </citation>
    <scope>NUCLEOTIDE SEQUENCE [LARGE SCALE GENOMIC DNA]</scope>
    <source>
        <strain evidence="6">657 / Type Ba4</strain>
    </source>
</reference>
<dbReference type="Gene3D" id="3.30.465.10">
    <property type="match status" value="1"/>
</dbReference>
<keyword evidence="3" id="KW-0560">Oxidoreductase</keyword>
<gene>
    <name evidence="5" type="ordered locus">CLJ_B1334</name>
</gene>
<dbReference type="PANTHER" id="PTHR42659:SF9">
    <property type="entry name" value="XANTHINE DEHYDROGENASE FAD-BINDING SUBUNIT XDHB-RELATED"/>
    <property type="match status" value="1"/>
</dbReference>
<evidence type="ECO:0000259" key="4">
    <source>
        <dbReference type="PROSITE" id="PS51387"/>
    </source>
</evidence>
<dbReference type="InterPro" id="IPR036683">
    <property type="entry name" value="CO_DH_flav_C_dom_sf"/>
</dbReference>
<dbReference type="FunFam" id="3.30.465.10:FF:000017">
    <property type="entry name" value="Xanthine dehydrogenase, FAD binding subunit"/>
    <property type="match status" value="1"/>
</dbReference>
<dbReference type="InterPro" id="IPR050031">
    <property type="entry name" value="XdhB_XDHase"/>
</dbReference>
<reference evidence="6" key="2">
    <citation type="submission" date="2008-05" db="EMBL/GenBank/DDBJ databases">
        <title>Genome sequence of Clostridium botulinum Ba4 strain 657.</title>
        <authorList>
            <person name="Shrivastava S."/>
            <person name="Brown J.L."/>
            <person name="Bruce D."/>
            <person name="Detter C."/>
            <person name="Munk C."/>
            <person name="Smith L.A."/>
            <person name="Smith T.J."/>
            <person name="Sutton G."/>
            <person name="Brettin T.S."/>
        </authorList>
    </citation>
    <scope>NUCLEOTIDE SEQUENCE [LARGE SCALE GENOMIC DNA]</scope>
    <source>
        <strain evidence="6">657 / Type Ba4</strain>
    </source>
</reference>
<dbReference type="AlphaFoldDB" id="A0A3F2ZTR5"/>
<dbReference type="InterPro" id="IPR005107">
    <property type="entry name" value="CO_DH_flav_C"/>
</dbReference>
<proteinExistence type="predicted"/>
<dbReference type="InterPro" id="IPR016169">
    <property type="entry name" value="FAD-bd_PCMH_sub2"/>
</dbReference>
<keyword evidence="2" id="KW-0274">FAD</keyword>
<evidence type="ECO:0000256" key="2">
    <source>
        <dbReference type="ARBA" id="ARBA00022827"/>
    </source>
</evidence>
<dbReference type="NCBIfam" id="NF043083">
    <property type="entry name" value="XdhB_XDHase"/>
    <property type="match status" value="1"/>
</dbReference>
<dbReference type="InterPro" id="IPR036318">
    <property type="entry name" value="FAD-bd_PCMH-like_sf"/>
</dbReference>
<dbReference type="PANTHER" id="PTHR42659">
    <property type="entry name" value="XANTHINE DEHYDROGENASE SUBUNIT C-RELATED"/>
    <property type="match status" value="1"/>
</dbReference>
<dbReference type="NCBIfam" id="NF007427">
    <property type="entry name" value="PRK09971.1"/>
    <property type="match status" value="1"/>
</dbReference>
<dbReference type="RefSeq" id="WP_012721392.1">
    <property type="nucleotide sequence ID" value="NC_012658.1"/>
</dbReference>
<accession>A0A3F2ZTR5</accession>
<dbReference type="SMART" id="SM01092">
    <property type="entry name" value="CO_deh_flav_C"/>
    <property type="match status" value="1"/>
</dbReference>
<dbReference type="Proteomes" id="UP000002333">
    <property type="component" value="Chromosome"/>
</dbReference>
<dbReference type="KEGG" id="cbi:CLJ_B1334"/>
<evidence type="ECO:0000313" key="6">
    <source>
        <dbReference type="Proteomes" id="UP000002333"/>
    </source>
</evidence>
<dbReference type="InterPro" id="IPR016166">
    <property type="entry name" value="FAD-bd_PCMH"/>
</dbReference>
<name>A0A3F2ZTR5_CLOB6</name>
<dbReference type="GO" id="GO:0002197">
    <property type="term" value="C:xanthine dehydrogenase complex"/>
    <property type="evidence" value="ECO:0007669"/>
    <property type="project" value="InterPro"/>
</dbReference>
<organism evidence="5 6">
    <name type="scientific">Clostridium botulinum (strain 657 / Type Ba4)</name>
    <dbReference type="NCBI Taxonomy" id="515621"/>
    <lineage>
        <taxon>Bacteria</taxon>
        <taxon>Bacillati</taxon>
        <taxon>Bacillota</taxon>
        <taxon>Clostridia</taxon>
        <taxon>Eubacteriales</taxon>
        <taxon>Clostridiaceae</taxon>
        <taxon>Clostridium</taxon>
    </lineage>
</organism>
<dbReference type="InterPro" id="IPR002346">
    <property type="entry name" value="Mopterin_DH_FAD-bd"/>
</dbReference>
<dbReference type="Pfam" id="PF03450">
    <property type="entry name" value="CO_deh_flav_C"/>
    <property type="match status" value="1"/>
</dbReference>
<dbReference type="Gene3D" id="3.30.390.50">
    <property type="entry name" value="CO dehydrogenase flavoprotein, C-terminal domain"/>
    <property type="match status" value="1"/>
</dbReference>
<dbReference type="InterPro" id="IPR051312">
    <property type="entry name" value="Diverse_Substr_Oxidored"/>
</dbReference>
<sequence>MYDINEILEPKTLEEALELLSEHDNLTVIAGGTDVLVKLHEERFNSLNLISIRNIEGLNEIKIIEDGSIEIGAMATFSEIFRDDIVNKNIPILAEAAVSMGGPQIRNMATIGGNICNGAVSGDSAPSLFALNSKLRLKSKNGERIVEIKDFYIGPGQVSIRKDEILISIIIEKKDYENKYGNYIKFASRNAMDIALMGVAVLVEVKNKTFEDLRIALGVSGPTPIRCEIAEAEGKHMKVTDENIRLIGNLALKSSKAIDFWNASKEFKEHLIQELTYRGLKESVKRAKNFENIK</sequence>